<evidence type="ECO:0000313" key="2">
    <source>
        <dbReference type="Proteomes" id="UP000008540"/>
    </source>
</evidence>
<dbReference type="AlphaFoldDB" id="Q4KK72"/>
<accession>Q4KK72</accession>
<gene>
    <name evidence="1" type="ordered locus">PFL_0215</name>
</gene>
<reference evidence="1 2" key="1">
    <citation type="journal article" date="2005" name="Nat. Biotechnol.">
        <title>Complete genome sequence of the plant commensal Pseudomonas fluorescens Pf-5.</title>
        <authorList>
            <person name="Paulsen I.T."/>
            <person name="Press C.M."/>
            <person name="Ravel J."/>
            <person name="Kobayashi D.Y."/>
            <person name="Myers G.S."/>
            <person name="Mavrodi D.V."/>
            <person name="DeBoy R.T."/>
            <person name="Seshadri R."/>
            <person name="Ren Q."/>
            <person name="Madupu R."/>
            <person name="Dodson R.J."/>
            <person name="Durkin A.S."/>
            <person name="Brinkac L.M."/>
            <person name="Daugherty S.C."/>
            <person name="Sullivan S.A."/>
            <person name="Rosovitz M.J."/>
            <person name="Gwinn M.L."/>
            <person name="Zhou L."/>
            <person name="Schneider D.J."/>
            <person name="Cartinhour S.W."/>
            <person name="Nelson W.C."/>
            <person name="Weidman J."/>
            <person name="Watkins K."/>
            <person name="Tran K."/>
            <person name="Khouri H."/>
            <person name="Pierson E.A."/>
            <person name="Pierson L.S.III."/>
            <person name="Thomashow L.S."/>
            <person name="Loper J.E."/>
        </authorList>
    </citation>
    <scope>NUCLEOTIDE SEQUENCE [LARGE SCALE GENOMIC DNA]</scope>
    <source>
        <strain evidence="2">ATCC BAA-477 / NRRL B-23932 / Pf-5</strain>
    </source>
</reference>
<proteinExistence type="predicted"/>
<dbReference type="eggNOG" id="ENOG50336H5">
    <property type="taxonomic scope" value="Bacteria"/>
</dbReference>
<name>Q4KK72_PSEF5</name>
<dbReference type="KEGG" id="pfl:PFL_0215"/>
<protein>
    <submittedName>
        <fullName evidence="1">Uncharacterized protein</fullName>
    </submittedName>
</protein>
<dbReference type="Proteomes" id="UP000008540">
    <property type="component" value="Chromosome"/>
</dbReference>
<dbReference type="HOGENOM" id="CLU_171823_0_0_6"/>
<sequence length="116" mass="12817">MAAMNTPRKWIVVPTSKDAQQRLDLDQCLPGDLEELALSPEQWATLSRSDLLPSLNRALGTLIDDYEDASIQGQTALATALSILTRAATAQDELLPKLIALNRLALERDTGLFFYF</sequence>
<evidence type="ECO:0000313" key="1">
    <source>
        <dbReference type="EMBL" id="AAY95626.1"/>
    </source>
</evidence>
<dbReference type="EMBL" id="CP000076">
    <property type="protein sequence ID" value="AAY95626.1"/>
    <property type="molecule type" value="Genomic_DNA"/>
</dbReference>
<dbReference type="STRING" id="220664.PFL_0215"/>
<organism evidence="1 2">
    <name type="scientific">Pseudomonas fluorescens (strain ATCC BAA-477 / NRRL B-23932 / Pf-5)</name>
    <dbReference type="NCBI Taxonomy" id="220664"/>
    <lineage>
        <taxon>Bacteria</taxon>
        <taxon>Pseudomonadati</taxon>
        <taxon>Pseudomonadota</taxon>
        <taxon>Gammaproteobacteria</taxon>
        <taxon>Pseudomonadales</taxon>
        <taxon>Pseudomonadaceae</taxon>
        <taxon>Pseudomonas</taxon>
    </lineage>
</organism>